<dbReference type="InterPro" id="IPR013780">
    <property type="entry name" value="Glyco_hydro_b"/>
</dbReference>
<keyword evidence="3 6" id="KW-0732">Signal</keyword>
<protein>
    <recommendedName>
        <fullName evidence="2">alpha-L-fucosidase</fullName>
        <ecNumber evidence="2">3.2.1.51</ecNumber>
    </recommendedName>
</protein>
<evidence type="ECO:0000256" key="1">
    <source>
        <dbReference type="ARBA" id="ARBA00007951"/>
    </source>
</evidence>
<feature type="chain" id="PRO_5015711834" description="alpha-L-fucosidase" evidence="6">
    <location>
        <begin position="26"/>
        <end position="541"/>
    </location>
</feature>
<comment type="similarity">
    <text evidence="1">Belongs to the glycosyl hydrolase 29 family.</text>
</comment>
<dbReference type="InterPro" id="IPR017853">
    <property type="entry name" value="GH"/>
</dbReference>
<dbReference type="PROSITE" id="PS51318">
    <property type="entry name" value="TAT"/>
    <property type="match status" value="1"/>
</dbReference>
<proteinExistence type="inferred from homology"/>
<dbReference type="PANTHER" id="PTHR10030:SF37">
    <property type="entry name" value="ALPHA-L-FUCOSIDASE-RELATED"/>
    <property type="match status" value="1"/>
</dbReference>
<keyword evidence="10" id="KW-1185">Reference proteome</keyword>
<sequence length="541" mass="60581">MRLDRRSMLSAAGLGLGAVASGARAAVSAAPFQPNWQSLTQGYQAPDWFRDAKFGIWAHWSAQCVPEAGDWYAREMYLQGSRAYRHHVDTYGHPSKIGFMEMYPRWTAARWDPGRLIDLYQRAGAKYFMALANHHDNFDTYASSHHAWNATRIGPRQDIIGRWSKLARERGMRFGVSNHSAHAWHWLQPAYGYDPEGPLAGRRYDAAWLTKAAGRGKWWDGLDPQHLYTGATMKMPAGFTTIKAANAWHEAHDRVWTESPPAANPWFTQNWFLRCKELIDRYRPDMVYFDNFDLPLGQAGLDITAHFYNQSMAWHGGRNDAVVTAKGTPANRRAGIVDDVERGVHDDIQPYPFQTDTCLGNWHYDRDLYARDGYKTPAKVLHTLCDVIAKNGNLMLSVPMRGDGTIDEKEEAVVEGIAAWMKDYGAAIYGTRPWHLFGEGPTRAKSGDFNEGAPTSPYTAQDIRYVRKGTAVHAFVLGWPEDGVARLPALGKRGTVGRVTLPGQSAPLAMRIEREALTVTLPEARRNPIGVALIVEGDGLV</sequence>
<dbReference type="EMBL" id="QENQ01000001">
    <property type="protein sequence ID" value="PVX28929.1"/>
    <property type="molecule type" value="Genomic_DNA"/>
</dbReference>
<keyword evidence="5" id="KW-0326">Glycosidase</keyword>
<accession>A0A2U0SC44</accession>
<evidence type="ECO:0000259" key="7">
    <source>
        <dbReference type="Pfam" id="PF01120"/>
    </source>
</evidence>
<dbReference type="SUPFAM" id="SSF51445">
    <property type="entry name" value="(Trans)glycosidases"/>
    <property type="match status" value="1"/>
</dbReference>
<reference evidence="9 10" key="1">
    <citation type="submission" date="2018-05" db="EMBL/GenBank/DDBJ databases">
        <title>Description of Sphingomonas pokkalii sp nov, isolated from the rhizosphere of saline tolerant pokkali rice and its draft genome analysis.</title>
        <authorList>
            <person name="Menon R."/>
            <person name="Kumari S."/>
            <person name="Rameshkumar N."/>
        </authorList>
    </citation>
    <scope>NUCLEOTIDE SEQUENCE [LARGE SCALE GENOMIC DNA]</scope>
    <source>
        <strain evidence="9 10">L3B27</strain>
    </source>
</reference>
<dbReference type="PANTHER" id="PTHR10030">
    <property type="entry name" value="ALPHA-L-FUCOSIDASE"/>
    <property type="match status" value="1"/>
</dbReference>
<evidence type="ECO:0000313" key="10">
    <source>
        <dbReference type="Proteomes" id="UP000245890"/>
    </source>
</evidence>
<name>A0A2U0SC44_9SPHN</name>
<dbReference type="Proteomes" id="UP000245890">
    <property type="component" value="Unassembled WGS sequence"/>
</dbReference>
<dbReference type="Gene3D" id="3.20.20.80">
    <property type="entry name" value="Glycosidases"/>
    <property type="match status" value="1"/>
</dbReference>
<feature type="signal peptide" evidence="6">
    <location>
        <begin position="1"/>
        <end position="25"/>
    </location>
</feature>
<dbReference type="EC" id="3.2.1.51" evidence="2"/>
<dbReference type="GO" id="GO:0004560">
    <property type="term" value="F:alpha-L-fucosidase activity"/>
    <property type="evidence" value="ECO:0007669"/>
    <property type="project" value="InterPro"/>
</dbReference>
<dbReference type="AlphaFoldDB" id="A0A2U0SC44"/>
<evidence type="ECO:0000259" key="8">
    <source>
        <dbReference type="Pfam" id="PF16757"/>
    </source>
</evidence>
<dbReference type="InterPro" id="IPR031919">
    <property type="entry name" value="Fucosidase_C"/>
</dbReference>
<evidence type="ECO:0000256" key="4">
    <source>
        <dbReference type="ARBA" id="ARBA00022801"/>
    </source>
</evidence>
<evidence type="ECO:0000256" key="2">
    <source>
        <dbReference type="ARBA" id="ARBA00012662"/>
    </source>
</evidence>
<feature type="domain" description="Alpha-L-fucosidase C-terminal" evidence="8">
    <location>
        <begin position="459"/>
        <end position="525"/>
    </location>
</feature>
<dbReference type="GO" id="GO:0006004">
    <property type="term" value="P:fucose metabolic process"/>
    <property type="evidence" value="ECO:0007669"/>
    <property type="project" value="TreeGrafter"/>
</dbReference>
<evidence type="ECO:0000256" key="5">
    <source>
        <dbReference type="ARBA" id="ARBA00023295"/>
    </source>
</evidence>
<dbReference type="Pfam" id="PF01120">
    <property type="entry name" value="Alpha_L_fucos"/>
    <property type="match status" value="1"/>
</dbReference>
<gene>
    <name evidence="9" type="ORF">DD559_05930</name>
</gene>
<dbReference type="GO" id="GO:0016139">
    <property type="term" value="P:glycoside catabolic process"/>
    <property type="evidence" value="ECO:0007669"/>
    <property type="project" value="TreeGrafter"/>
</dbReference>
<dbReference type="OrthoDB" id="7176684at2"/>
<dbReference type="Gene3D" id="2.60.40.1180">
    <property type="entry name" value="Golgi alpha-mannosidase II"/>
    <property type="match status" value="1"/>
</dbReference>
<comment type="caution">
    <text evidence="9">The sequence shown here is derived from an EMBL/GenBank/DDBJ whole genome shotgun (WGS) entry which is preliminary data.</text>
</comment>
<feature type="domain" description="Glycoside hydrolase family 29 N-terminal" evidence="7">
    <location>
        <begin position="25"/>
        <end position="425"/>
    </location>
</feature>
<dbReference type="RefSeq" id="WP_116468372.1">
    <property type="nucleotide sequence ID" value="NZ_QENQ01000001.1"/>
</dbReference>
<dbReference type="InterPro" id="IPR006311">
    <property type="entry name" value="TAT_signal"/>
</dbReference>
<dbReference type="SMART" id="SM00812">
    <property type="entry name" value="Alpha_L_fucos"/>
    <property type="match status" value="1"/>
</dbReference>
<evidence type="ECO:0000256" key="6">
    <source>
        <dbReference type="SAM" id="SignalP"/>
    </source>
</evidence>
<dbReference type="InterPro" id="IPR057739">
    <property type="entry name" value="Glyco_hydro_29_N"/>
</dbReference>
<dbReference type="InterPro" id="IPR000933">
    <property type="entry name" value="Glyco_hydro_29"/>
</dbReference>
<organism evidence="9 10">
    <name type="scientific">Sphingomonas pokkalii</name>
    <dbReference type="NCBI Taxonomy" id="2175090"/>
    <lineage>
        <taxon>Bacteria</taxon>
        <taxon>Pseudomonadati</taxon>
        <taxon>Pseudomonadota</taxon>
        <taxon>Alphaproteobacteria</taxon>
        <taxon>Sphingomonadales</taxon>
        <taxon>Sphingomonadaceae</taxon>
        <taxon>Sphingomonas</taxon>
    </lineage>
</organism>
<evidence type="ECO:0000313" key="9">
    <source>
        <dbReference type="EMBL" id="PVX28929.1"/>
    </source>
</evidence>
<dbReference type="GO" id="GO:0005764">
    <property type="term" value="C:lysosome"/>
    <property type="evidence" value="ECO:0007669"/>
    <property type="project" value="TreeGrafter"/>
</dbReference>
<evidence type="ECO:0000256" key="3">
    <source>
        <dbReference type="ARBA" id="ARBA00022729"/>
    </source>
</evidence>
<dbReference type="Pfam" id="PF16757">
    <property type="entry name" value="Fucosidase_C"/>
    <property type="match status" value="1"/>
</dbReference>
<keyword evidence="4" id="KW-0378">Hydrolase</keyword>